<dbReference type="Proteomes" id="UP000651112">
    <property type="component" value="Unassembled WGS sequence"/>
</dbReference>
<name>A0ABR7XUZ5_9SPHI</name>
<dbReference type="RefSeq" id="WP_190314555.1">
    <property type="nucleotide sequence ID" value="NZ_JACNYL010000003.1"/>
</dbReference>
<proteinExistence type="predicted"/>
<evidence type="ECO:0000313" key="2">
    <source>
        <dbReference type="Proteomes" id="UP000651112"/>
    </source>
</evidence>
<dbReference type="EMBL" id="JACNYL010000003">
    <property type="protein sequence ID" value="MBD1422871.1"/>
    <property type="molecule type" value="Genomic_DNA"/>
</dbReference>
<keyword evidence="2" id="KW-1185">Reference proteome</keyword>
<accession>A0ABR7XUZ5</accession>
<sequence length="188" mass="21387">MIQINCFIIGIISMGLVSCQQQTKDKRMGETIADSTSEVLDTLSQYDTIISVQDSDTSLNQATVDTPPKFTIREGVHNLSLQWISWEEMGEAEIKYLGDNVYNIEGEQQSSANSDYLKLKGTLEPISENELIFDGIVEHQITHLNQGQPCVKKGKQIFKSTKNRRYWRMQDMQNCEGGSVTDYIDIYF</sequence>
<evidence type="ECO:0000313" key="1">
    <source>
        <dbReference type="EMBL" id="MBD1422871.1"/>
    </source>
</evidence>
<organism evidence="1 2">
    <name type="scientific">Sphingobacterium chuzhouense</name>
    <dbReference type="NCBI Taxonomy" id="1742264"/>
    <lineage>
        <taxon>Bacteria</taxon>
        <taxon>Pseudomonadati</taxon>
        <taxon>Bacteroidota</taxon>
        <taxon>Sphingobacteriia</taxon>
        <taxon>Sphingobacteriales</taxon>
        <taxon>Sphingobacteriaceae</taxon>
        <taxon>Sphingobacterium</taxon>
    </lineage>
</organism>
<gene>
    <name evidence="1" type="ORF">H8B21_14940</name>
</gene>
<reference evidence="1 2" key="1">
    <citation type="submission" date="2020-08" db="EMBL/GenBank/DDBJ databases">
        <title>Sphingobacterium sp. DN00404 isolated from aquaculture water.</title>
        <authorList>
            <person name="Zhang M."/>
        </authorList>
    </citation>
    <scope>NUCLEOTIDE SEQUENCE [LARGE SCALE GENOMIC DNA]</scope>
    <source>
        <strain evidence="1 2">KCTC 42746</strain>
    </source>
</reference>
<protein>
    <recommendedName>
        <fullName evidence="3">Lipoprotein</fullName>
    </recommendedName>
</protein>
<comment type="caution">
    <text evidence="1">The sequence shown here is derived from an EMBL/GenBank/DDBJ whole genome shotgun (WGS) entry which is preliminary data.</text>
</comment>
<evidence type="ECO:0008006" key="3">
    <source>
        <dbReference type="Google" id="ProtNLM"/>
    </source>
</evidence>